<dbReference type="EMBL" id="JAQNDN010000027">
    <property type="protein sequence ID" value="MDC0675219.1"/>
    <property type="molecule type" value="Genomic_DNA"/>
</dbReference>
<feature type="compositionally biased region" description="Basic and acidic residues" evidence="1">
    <location>
        <begin position="1324"/>
        <end position="1356"/>
    </location>
</feature>
<sequence>MANAGGTGSAWQREADLLADGRVRLERLCNAARFRHLFPGGPSLALLLDAYQDLQRQRLVGRIAPDNLRGARRYLRKQLKRRVREEAIERSLRLAYRIPVARPRPLLARLPPLVEKALEAVDDDVEPRVRDHVLGRVTGDIPGPAVDPRLHHGFGQLREALVFQALSHPDEIGALHPQLVRFAGTPQPTRRQHPFLRFLFVKLPISFVLGFLGLFTVAYVVAYFFVNDATLGRILTVVIDKQVNGRLELGSVHWRPDLIIDLITGQPHHATVTGLKLWRGYMKQDMVEPDTVIAECDGPVEAELILHEIIPWNRFLVPAVLEVPWVLHFTDIWTDAPMRLDVSEIKTRYADGSEAWIVDLVEAFSPGPGPYPVLSTRALSIRIDHTDLKSLALDLDFRGQTGWQTELALQDVGAVLVFEGLHPKKPPPLKKPLQFDLNALATTGVARITALGYELPIKDLKLDEFASGGDGPLGDIRIRAAGEIGGSHGILRGWLRDIFTADKRTVDVTALFADAGPIGRLITRVHGLADPMIDAFGAPAQLAFRGPFNDIRIGLAASGVNLNFFTDPNVDWAIKDAAIDATLARDPVPDTWANYIPAGEERWILDIARFEGHVLGGRFHLREHEARNHLVLGTGPERRMLLAAQTELQDIDPGELVAAGGTRAMLAGTASGKLDVREFALDLGAPAPTTSDEDQAVPSTTPADVTYALAPAAPPAKGKGKTRPKTRGEGAEPVADALAAAAEGVPPAEESSPLDRIVLEIGGLKIERRRGNDGLPRRIRIDGGVVLDRDDGLDLADLLVTVDGATLRVDGGLDKTFATLKPTDIKLKITDGTSFFASIGQSPFVERLSAGLTVYGPVGRPSGRNGSLQLSDVGQGQFAVQNIRDVSLGLHDGVLSLRSQRATVLGGAGVLDVDVGLFDGKGISSDPTLRAAIDLTGVELDRIGGDSVGGRGDVRLEIGDDAKRPVPLSKFQARGAVSIPELKVGHGQLRDTETRFSLTRNGVTIDEFIARQHRRPSPYSAPDLSVPVGDLRGHGSVSFDSDPQLDLQITGRGLPVSAFTAIAGLGDLPAGAQIDKGTDLKISGTLTRPSVHGTVELTAINAIGIPLGSGELQLDSNDRPAGDGLAARREIVIKGRFGDDGGRRRRSPYEWDVDAIVAIGEKPRGSKAAPPYAADLAVRFANLPLRNLLGAAGLEPGDGLHGQAEGLTMSARTCPEGQPMITSCLWRDDQGNRDLKILVELDRLWAAGKAPSSGVPAGSNQPGDPCRDSDSLCSANRLVATLAGSRLSLRDGWELRSGGTPAGKTLTVSGDVELSASPNAPAPEKPEKPEKSEKSAKAAVADKSEKSDKPARDCREPLGVARTPPATGGSARLAGELDLAGLHPFLAGTSISGLAGKIGLDVKLDGHIGDPIISGSFSVPDPRQPITAKAAGTTFAVPKLSLKWAQDALLASGELTVRGQTLQFGDLNDHKTFYVLGGECGGSFSAAARGRLDGRLFREFLPDTFAQSSGGLEIADLHVDGRVGDSVDLRTLRAKVQPAPGGLGIELAGLGLDKIDLERGVIEVQRCSDADPCPSKQDGFGVFVGGRNASIDDLEPPDGSAYARVGDNGRLSLWGSVVLAPDFSRLESSSMRVDLDDVQYRMFDNSGRPQLYAAISGKGIVLEGRDVQALRGDIQIARGRWVRDAQQGVKVLSFADPTSAPSAPPPEILRDMNLDLRLRTTSPFRVDNNIMKGVEGQVSIALGGTIADLEMSGKVDVTAGVLDIAILNGAYDIQYGKVLLESNLSSSTVNVSAQRQEPVYLDNQPRQMILRLGGTLDAITFRCIVVGDTRTRSRTQRECVDYAILGSGNREVADANVRRYGSGGLLGRPLGLVGNLTEINLNRYVEKSVPRLAPYLPQIGAQLGQLGVEVNAETPRPWFRTDWGNMTIGAGYTRGYPGLLLRNSYNWRVRFRLLDAASLEFRDNRRSYFNERIIFDPLRQRSLELRLEYQLPSLR</sequence>
<keyword evidence="2" id="KW-0812">Transmembrane</keyword>
<evidence type="ECO:0000313" key="3">
    <source>
        <dbReference type="EMBL" id="MDC0675219.1"/>
    </source>
</evidence>
<accession>A0ABT5BM23</accession>
<feature type="region of interest" description="Disordered" evidence="1">
    <location>
        <begin position="707"/>
        <end position="731"/>
    </location>
</feature>
<proteinExistence type="predicted"/>
<gene>
    <name evidence="3" type="ORF">POL58_46180</name>
</gene>
<evidence type="ECO:0000256" key="1">
    <source>
        <dbReference type="SAM" id="MobiDB-lite"/>
    </source>
</evidence>
<protein>
    <submittedName>
        <fullName evidence="3">Uncharacterized protein</fullName>
    </submittedName>
</protein>
<dbReference type="Proteomes" id="UP001217838">
    <property type="component" value="Unassembled WGS sequence"/>
</dbReference>
<dbReference type="RefSeq" id="WP_272010095.1">
    <property type="nucleotide sequence ID" value="NZ_JAQNDN010000027.1"/>
</dbReference>
<keyword evidence="4" id="KW-1185">Reference proteome</keyword>
<organism evidence="3 4">
    <name type="scientific">Nannocystis radixulma</name>
    <dbReference type="NCBI Taxonomy" id="2995305"/>
    <lineage>
        <taxon>Bacteria</taxon>
        <taxon>Pseudomonadati</taxon>
        <taxon>Myxococcota</taxon>
        <taxon>Polyangia</taxon>
        <taxon>Nannocystales</taxon>
        <taxon>Nannocystaceae</taxon>
        <taxon>Nannocystis</taxon>
    </lineage>
</organism>
<feature type="region of interest" description="Disordered" evidence="1">
    <location>
        <begin position="1249"/>
        <end position="1269"/>
    </location>
</feature>
<reference evidence="3 4" key="1">
    <citation type="submission" date="2022-11" db="EMBL/GenBank/DDBJ databases">
        <title>Minimal conservation of predation-associated metabolite biosynthetic gene clusters underscores biosynthetic potential of Myxococcota including descriptions for ten novel species: Archangium lansinium sp. nov., Myxococcus landrumus sp. nov., Nannocystis bai.</title>
        <authorList>
            <person name="Ahearne A."/>
            <person name="Stevens C."/>
            <person name="Dowd S."/>
        </authorList>
    </citation>
    <scope>NUCLEOTIDE SEQUENCE [LARGE SCALE GENOMIC DNA]</scope>
    <source>
        <strain evidence="3 4">NCELM</strain>
    </source>
</reference>
<comment type="caution">
    <text evidence="3">The sequence shown here is derived from an EMBL/GenBank/DDBJ whole genome shotgun (WGS) entry which is preliminary data.</text>
</comment>
<keyword evidence="2" id="KW-0472">Membrane</keyword>
<name>A0ABT5BM23_9BACT</name>
<evidence type="ECO:0000256" key="2">
    <source>
        <dbReference type="SAM" id="Phobius"/>
    </source>
</evidence>
<keyword evidence="2" id="KW-1133">Transmembrane helix</keyword>
<feature type="transmembrane region" description="Helical" evidence="2">
    <location>
        <begin position="199"/>
        <end position="226"/>
    </location>
</feature>
<evidence type="ECO:0000313" key="4">
    <source>
        <dbReference type="Proteomes" id="UP001217838"/>
    </source>
</evidence>
<feature type="region of interest" description="Disordered" evidence="1">
    <location>
        <begin position="1313"/>
        <end position="1369"/>
    </location>
</feature>